<feature type="region of interest" description="Disordered" evidence="1">
    <location>
        <begin position="17"/>
        <end position="49"/>
    </location>
</feature>
<dbReference type="InterPro" id="IPR007486">
    <property type="entry name" value="YebE"/>
</dbReference>
<dbReference type="Pfam" id="PF04391">
    <property type="entry name" value="DUF533"/>
    <property type="match status" value="1"/>
</dbReference>
<evidence type="ECO:0000313" key="3">
    <source>
        <dbReference type="EMBL" id="MFA0567446.1"/>
    </source>
</evidence>
<evidence type="ECO:0000256" key="2">
    <source>
        <dbReference type="SAM" id="Phobius"/>
    </source>
</evidence>
<dbReference type="Gene3D" id="1.10.3680.10">
    <property type="entry name" value="TerB-like"/>
    <property type="match status" value="1"/>
</dbReference>
<keyword evidence="4" id="KW-1185">Reference proteome</keyword>
<sequence length="233" mass="24760">MDIKSLLNQALKSDLVKQGAQKLSQGSSKPSNSSLSNSSPLSSKSSNTSTLSALGAGAVGGGVLGMLMGSKKTKKMGKKAIGVGSVAALGALAYKVYNDHQSKQGQPVEPQQAQFDENDANHSVLILRSMIAASKADGHVDEEEMAKIEQAVESMGADYQLTRLVSEELHKPLDPSEIAQLATSPQQASEIYLASLIVADEQNFMEKAYLKELAKQLQLSNEVTEQLQQQISG</sequence>
<reference evidence="3 4" key="1">
    <citation type="journal article" date="2024" name="ISME J.">
        <title>Tailless and filamentous prophages are predominant in marine Vibrio.</title>
        <authorList>
            <person name="Steensen K."/>
            <person name="Seneca J."/>
            <person name="Bartlau N."/>
            <person name="Yu X.A."/>
            <person name="Hussain F.A."/>
            <person name="Polz M.F."/>
        </authorList>
    </citation>
    <scope>NUCLEOTIDE SEQUENCE [LARGE SCALE GENOMIC DNA]</scope>
    <source>
        <strain evidence="3 4">10N.222.51.A1</strain>
    </source>
</reference>
<name>A0ABV4N8H5_9VIBR</name>
<dbReference type="CDD" id="cd07178">
    <property type="entry name" value="terB_like_YebE"/>
    <property type="match status" value="1"/>
</dbReference>
<feature type="transmembrane region" description="Helical" evidence="2">
    <location>
        <begin position="50"/>
        <end position="68"/>
    </location>
</feature>
<proteinExistence type="predicted"/>
<keyword evidence="2" id="KW-1133">Transmembrane helix</keyword>
<dbReference type="Proteomes" id="UP001570417">
    <property type="component" value="Unassembled WGS sequence"/>
</dbReference>
<dbReference type="RefSeq" id="WP_372264990.1">
    <property type="nucleotide sequence ID" value="NZ_JBFRUW010000005.1"/>
</dbReference>
<keyword evidence="2" id="KW-0472">Membrane</keyword>
<protein>
    <submittedName>
        <fullName evidence="3">Tellurite resistance TerB family protein</fullName>
    </submittedName>
</protein>
<organism evidence="3 4">
    <name type="scientific">Vibrio gallaecicus</name>
    <dbReference type="NCBI Taxonomy" id="552386"/>
    <lineage>
        <taxon>Bacteria</taxon>
        <taxon>Pseudomonadati</taxon>
        <taxon>Pseudomonadota</taxon>
        <taxon>Gammaproteobacteria</taxon>
        <taxon>Vibrionales</taxon>
        <taxon>Vibrionaceae</taxon>
        <taxon>Vibrio</taxon>
    </lineage>
</organism>
<accession>A0ABV4N8H5</accession>
<gene>
    <name evidence="3" type="ORF">AB4566_04080</name>
</gene>
<evidence type="ECO:0000313" key="4">
    <source>
        <dbReference type="Proteomes" id="UP001570417"/>
    </source>
</evidence>
<comment type="caution">
    <text evidence="3">The sequence shown here is derived from an EMBL/GenBank/DDBJ whole genome shotgun (WGS) entry which is preliminary data.</text>
</comment>
<evidence type="ECO:0000256" key="1">
    <source>
        <dbReference type="SAM" id="MobiDB-lite"/>
    </source>
</evidence>
<dbReference type="InterPro" id="IPR029024">
    <property type="entry name" value="TerB-like"/>
</dbReference>
<keyword evidence="2" id="KW-0812">Transmembrane</keyword>
<dbReference type="SUPFAM" id="SSF158682">
    <property type="entry name" value="TerB-like"/>
    <property type="match status" value="1"/>
</dbReference>
<feature type="compositionally biased region" description="Low complexity" evidence="1">
    <location>
        <begin position="27"/>
        <end position="49"/>
    </location>
</feature>
<dbReference type="EMBL" id="JBFRUW010000005">
    <property type="protein sequence ID" value="MFA0567446.1"/>
    <property type="molecule type" value="Genomic_DNA"/>
</dbReference>